<gene>
    <name evidence="12" type="ORF">MKW94_020776</name>
</gene>
<dbReference type="Proteomes" id="UP001177140">
    <property type="component" value="Unassembled WGS sequence"/>
</dbReference>
<evidence type="ECO:0000256" key="9">
    <source>
        <dbReference type="ARBA" id="ARBA00023288"/>
    </source>
</evidence>
<dbReference type="AlphaFoldDB" id="A0AA41W1E5"/>
<keyword evidence="5" id="KW-0654">Proteoglycan</keyword>
<evidence type="ECO:0000256" key="10">
    <source>
        <dbReference type="ARBA" id="ARBA00037868"/>
    </source>
</evidence>
<evidence type="ECO:0000313" key="13">
    <source>
        <dbReference type="Proteomes" id="UP001177140"/>
    </source>
</evidence>
<evidence type="ECO:0000256" key="5">
    <source>
        <dbReference type="ARBA" id="ARBA00022974"/>
    </source>
</evidence>
<keyword evidence="11" id="KW-0812">Transmembrane</keyword>
<accession>A0AA41W1E5</accession>
<evidence type="ECO:0000256" key="7">
    <source>
        <dbReference type="ARBA" id="ARBA00023180"/>
    </source>
</evidence>
<evidence type="ECO:0000256" key="8">
    <source>
        <dbReference type="ARBA" id="ARBA00023278"/>
    </source>
</evidence>
<evidence type="ECO:0000256" key="3">
    <source>
        <dbReference type="ARBA" id="ARBA00022622"/>
    </source>
</evidence>
<keyword evidence="8" id="KW-0379">Hydroxylation</keyword>
<keyword evidence="6 11" id="KW-0472">Membrane</keyword>
<name>A0AA41W1E5_PAPNU</name>
<evidence type="ECO:0000313" key="12">
    <source>
        <dbReference type="EMBL" id="MCL7051085.1"/>
    </source>
</evidence>
<keyword evidence="13" id="KW-1185">Reference proteome</keyword>
<keyword evidence="9" id="KW-0449">Lipoprotein</keyword>
<dbReference type="InterPro" id="IPR039281">
    <property type="entry name" value="AGP3/12/13/14/21"/>
</dbReference>
<dbReference type="PANTHER" id="PTHR34114:SF11">
    <property type="entry name" value="ARABINOGALACTAN PROTEIN 13-RELATED"/>
    <property type="match status" value="1"/>
</dbReference>
<comment type="caution">
    <text evidence="12">The sequence shown here is derived from an EMBL/GenBank/DDBJ whole genome shotgun (WGS) entry which is preliminary data.</text>
</comment>
<keyword evidence="3" id="KW-0336">GPI-anchor</keyword>
<sequence>MDAMKMRLFGVATVMIMAVTVVQNVVAADAPAPGPSGDAAGLVPAIFASASAVAFALFF</sequence>
<keyword evidence="11" id="KW-1133">Transmembrane helix</keyword>
<dbReference type="GO" id="GO:0012505">
    <property type="term" value="C:endomembrane system"/>
    <property type="evidence" value="ECO:0007669"/>
    <property type="project" value="UniProtKB-SubCell"/>
</dbReference>
<dbReference type="EMBL" id="JAJJMA010334859">
    <property type="protein sequence ID" value="MCL7051085.1"/>
    <property type="molecule type" value="Genomic_DNA"/>
</dbReference>
<evidence type="ECO:0000256" key="1">
    <source>
        <dbReference type="ARBA" id="ARBA00004589"/>
    </source>
</evidence>
<keyword evidence="7" id="KW-0325">Glycoprotein</keyword>
<dbReference type="GO" id="GO:0098552">
    <property type="term" value="C:side of membrane"/>
    <property type="evidence" value="ECO:0007669"/>
    <property type="project" value="UniProtKB-KW"/>
</dbReference>
<evidence type="ECO:0000256" key="2">
    <source>
        <dbReference type="ARBA" id="ARBA00005835"/>
    </source>
</evidence>
<comment type="subcellular location">
    <subcellularLocation>
        <location evidence="10">Endomembrane system</location>
        <topology evidence="10">Lipid-anchor</topology>
    </subcellularLocation>
    <subcellularLocation>
        <location evidence="1">Membrane</location>
        <topology evidence="1">Lipid-anchor</topology>
        <topology evidence="1">GPI-anchor</topology>
    </subcellularLocation>
</comment>
<evidence type="ECO:0000256" key="4">
    <source>
        <dbReference type="ARBA" id="ARBA00022729"/>
    </source>
</evidence>
<organism evidence="12 13">
    <name type="scientific">Papaver nudicaule</name>
    <name type="common">Iceland poppy</name>
    <dbReference type="NCBI Taxonomy" id="74823"/>
    <lineage>
        <taxon>Eukaryota</taxon>
        <taxon>Viridiplantae</taxon>
        <taxon>Streptophyta</taxon>
        <taxon>Embryophyta</taxon>
        <taxon>Tracheophyta</taxon>
        <taxon>Spermatophyta</taxon>
        <taxon>Magnoliopsida</taxon>
        <taxon>Ranunculales</taxon>
        <taxon>Papaveraceae</taxon>
        <taxon>Papaveroideae</taxon>
        <taxon>Papaver</taxon>
    </lineage>
</organism>
<reference evidence="12" key="1">
    <citation type="submission" date="2022-03" db="EMBL/GenBank/DDBJ databases">
        <title>A functionally conserved STORR gene fusion in Papaver species that diverged 16.8 million years ago.</title>
        <authorList>
            <person name="Catania T."/>
        </authorList>
    </citation>
    <scope>NUCLEOTIDE SEQUENCE</scope>
    <source>
        <strain evidence="12">S-191538</strain>
    </source>
</reference>
<protein>
    <submittedName>
        <fullName evidence="12">Uncharacterized protein</fullName>
    </submittedName>
</protein>
<keyword evidence="4" id="KW-0732">Signal</keyword>
<dbReference type="PANTHER" id="PTHR34114">
    <property type="entry name" value="ARABINOGALACTAN PEPTIDE 1"/>
    <property type="match status" value="1"/>
</dbReference>
<proteinExistence type="inferred from homology"/>
<comment type="similarity">
    <text evidence="2">Belongs to the AG-peptide AGP family.</text>
</comment>
<evidence type="ECO:0000256" key="6">
    <source>
        <dbReference type="ARBA" id="ARBA00023136"/>
    </source>
</evidence>
<evidence type="ECO:0000256" key="11">
    <source>
        <dbReference type="SAM" id="Phobius"/>
    </source>
</evidence>
<feature type="transmembrane region" description="Helical" evidence="11">
    <location>
        <begin position="37"/>
        <end position="58"/>
    </location>
</feature>